<protein>
    <submittedName>
        <fullName evidence="1">Uncharacterized protein</fullName>
    </submittedName>
</protein>
<gene>
    <name evidence="1" type="ordered locus">Sgly_1257</name>
</gene>
<reference evidence="1 2" key="1">
    <citation type="journal article" date="2011" name="Stand. Genomic Sci.">
        <title>Complete genome sequence of Syntrophobotulus glycolicus type strain (FlGlyR).</title>
        <authorList>
            <person name="Han C."/>
            <person name="Mwirichia R."/>
            <person name="Chertkov O."/>
            <person name="Held B."/>
            <person name="Lapidus A."/>
            <person name="Nolan M."/>
            <person name="Lucas S."/>
            <person name="Hammon N."/>
            <person name="Deshpande S."/>
            <person name="Cheng J.F."/>
            <person name="Tapia R."/>
            <person name="Goodwin L."/>
            <person name="Pitluck S."/>
            <person name="Huntemann M."/>
            <person name="Liolios K."/>
            <person name="Ivanova N."/>
            <person name="Pagani I."/>
            <person name="Mavromatis K."/>
            <person name="Ovchinikova G."/>
            <person name="Pati A."/>
            <person name="Chen A."/>
            <person name="Palaniappan K."/>
            <person name="Land M."/>
            <person name="Hauser L."/>
            <person name="Brambilla E.M."/>
            <person name="Rohde M."/>
            <person name="Spring S."/>
            <person name="Sikorski J."/>
            <person name="Goker M."/>
            <person name="Woyke T."/>
            <person name="Bristow J."/>
            <person name="Eisen J.A."/>
            <person name="Markowitz V."/>
            <person name="Hugenholtz P."/>
            <person name="Kyrpides N.C."/>
            <person name="Klenk H.P."/>
            <person name="Detter J.C."/>
        </authorList>
    </citation>
    <scope>NUCLEOTIDE SEQUENCE [LARGE SCALE GENOMIC DNA]</scope>
    <source>
        <strain evidence="2">DSM 8271 / FlGlyR</strain>
    </source>
</reference>
<organism evidence="1 2">
    <name type="scientific">Syntrophobotulus glycolicus (strain DSM 8271 / FlGlyR)</name>
    <dbReference type="NCBI Taxonomy" id="645991"/>
    <lineage>
        <taxon>Bacteria</taxon>
        <taxon>Bacillati</taxon>
        <taxon>Bacillota</taxon>
        <taxon>Clostridia</taxon>
        <taxon>Eubacteriales</taxon>
        <taxon>Desulfitobacteriaceae</taxon>
        <taxon>Syntrophobotulus</taxon>
    </lineage>
</organism>
<dbReference type="eggNOG" id="ENOG5033M36">
    <property type="taxonomic scope" value="Bacteria"/>
</dbReference>
<dbReference type="HOGENOM" id="CLU_206432_0_0_9"/>
<dbReference type="OrthoDB" id="2086192at2"/>
<accession>F0SV71</accession>
<dbReference type="STRING" id="645991.Sgly_1257"/>
<evidence type="ECO:0000313" key="1">
    <source>
        <dbReference type="EMBL" id="ADY55571.1"/>
    </source>
</evidence>
<name>F0SV71_SYNGF</name>
<dbReference type="AlphaFoldDB" id="F0SV71"/>
<proteinExistence type="predicted"/>
<keyword evidence="2" id="KW-1185">Reference proteome</keyword>
<reference evidence="2" key="2">
    <citation type="submission" date="2011-02" db="EMBL/GenBank/DDBJ databases">
        <title>The complete genome of Syntrophobotulus glycolicus DSM 8271.</title>
        <authorList>
            <person name="Lucas S."/>
            <person name="Copeland A."/>
            <person name="Lapidus A."/>
            <person name="Bruce D."/>
            <person name="Goodwin L."/>
            <person name="Pitluck S."/>
            <person name="Kyrpides N."/>
            <person name="Mavromatis K."/>
            <person name="Pagani I."/>
            <person name="Ivanova N."/>
            <person name="Mikhailova N."/>
            <person name="Chertkov O."/>
            <person name="Held B."/>
            <person name="Detter J.C."/>
            <person name="Tapia R."/>
            <person name="Han C."/>
            <person name="Land M."/>
            <person name="Hauser L."/>
            <person name="Markowitz V."/>
            <person name="Cheng J.-F."/>
            <person name="Hugenholtz P."/>
            <person name="Woyke T."/>
            <person name="Wu D."/>
            <person name="Spring S."/>
            <person name="Schroeder M."/>
            <person name="Brambilla E."/>
            <person name="Klenk H.-P."/>
            <person name="Eisen J.A."/>
        </authorList>
    </citation>
    <scope>NUCLEOTIDE SEQUENCE [LARGE SCALE GENOMIC DNA]</scope>
    <source>
        <strain evidence="2">DSM 8271 / FlGlyR</strain>
    </source>
</reference>
<dbReference type="EMBL" id="CP002547">
    <property type="protein sequence ID" value="ADY55571.1"/>
    <property type="molecule type" value="Genomic_DNA"/>
</dbReference>
<sequence>MEDNPLNEELEREKEKLNKFAEEAQRKGIPLTQDEDFMAQNHKVDILVAEIQKRKTVRQKK</sequence>
<evidence type="ECO:0000313" key="2">
    <source>
        <dbReference type="Proteomes" id="UP000007488"/>
    </source>
</evidence>
<dbReference type="KEGG" id="sgy:Sgly_1257"/>
<dbReference type="Proteomes" id="UP000007488">
    <property type="component" value="Chromosome"/>
</dbReference>
<dbReference type="RefSeq" id="WP_013624441.1">
    <property type="nucleotide sequence ID" value="NC_015172.1"/>
</dbReference>